<dbReference type="OrthoDB" id="9069044at2"/>
<evidence type="ECO:0000313" key="3">
    <source>
        <dbReference type="Proteomes" id="UP000292298"/>
    </source>
</evidence>
<reference evidence="2 3" key="1">
    <citation type="submission" date="2019-02" db="EMBL/GenBank/DDBJ databases">
        <title>Genomic Encyclopedia of Type Strains, Phase IV (KMG-IV): sequencing the most valuable type-strain genomes for metagenomic binning, comparative biology and taxonomic classification.</title>
        <authorList>
            <person name="Goeker M."/>
        </authorList>
    </citation>
    <scope>NUCLEOTIDE SEQUENCE [LARGE SCALE GENOMIC DNA]</scope>
    <source>
        <strain evidence="2 3">DSM 21056</strain>
    </source>
</reference>
<dbReference type="RefSeq" id="WP_130502675.1">
    <property type="nucleotide sequence ID" value="NZ_SHLI01000001.1"/>
</dbReference>
<name>A0A4V2GIZ8_9GAMM</name>
<dbReference type="Proteomes" id="UP000292298">
    <property type="component" value="Unassembled WGS sequence"/>
</dbReference>
<feature type="domain" description="Glycosyltransferase 2-like" evidence="1">
    <location>
        <begin position="4"/>
        <end position="123"/>
    </location>
</feature>
<evidence type="ECO:0000259" key="1">
    <source>
        <dbReference type="Pfam" id="PF00535"/>
    </source>
</evidence>
<proteinExistence type="predicted"/>
<dbReference type="EMBL" id="SHLI01000001">
    <property type="protein sequence ID" value="RZU98355.1"/>
    <property type="molecule type" value="Genomic_DNA"/>
</dbReference>
<dbReference type="InterPro" id="IPR001173">
    <property type="entry name" value="Glyco_trans_2-like"/>
</dbReference>
<dbReference type="GO" id="GO:0044010">
    <property type="term" value="P:single-species biofilm formation"/>
    <property type="evidence" value="ECO:0007669"/>
    <property type="project" value="TreeGrafter"/>
</dbReference>
<dbReference type="Pfam" id="PF00535">
    <property type="entry name" value="Glycos_transf_2"/>
    <property type="match status" value="1"/>
</dbReference>
<dbReference type="GO" id="GO:0016740">
    <property type="term" value="F:transferase activity"/>
    <property type="evidence" value="ECO:0007669"/>
    <property type="project" value="UniProtKB-KW"/>
</dbReference>
<comment type="caution">
    <text evidence="2">The sequence shown here is derived from an EMBL/GenBank/DDBJ whole genome shotgun (WGS) entry which is preliminary data.</text>
</comment>
<accession>A0A4V2GIZ8</accession>
<dbReference type="AlphaFoldDB" id="A0A4V2GIZ8"/>
<protein>
    <submittedName>
        <fullName evidence="2">Glycosyl transferase family 2</fullName>
    </submittedName>
</protein>
<dbReference type="InterPro" id="IPR029044">
    <property type="entry name" value="Nucleotide-diphossugar_trans"/>
</dbReference>
<gene>
    <name evidence="2" type="ORF">EV698_0600</name>
</gene>
<dbReference type="SUPFAM" id="SSF53448">
    <property type="entry name" value="Nucleotide-diphospho-sugar transferases"/>
    <property type="match status" value="1"/>
</dbReference>
<organism evidence="2 3">
    <name type="scientific">Spiribacter vilamensis</name>
    <dbReference type="NCBI Taxonomy" id="531306"/>
    <lineage>
        <taxon>Bacteria</taxon>
        <taxon>Pseudomonadati</taxon>
        <taxon>Pseudomonadota</taxon>
        <taxon>Gammaproteobacteria</taxon>
        <taxon>Chromatiales</taxon>
        <taxon>Ectothiorhodospiraceae</taxon>
        <taxon>Spiribacter</taxon>
    </lineage>
</organism>
<evidence type="ECO:0000313" key="2">
    <source>
        <dbReference type="EMBL" id="RZU98355.1"/>
    </source>
</evidence>
<dbReference type="PANTHER" id="PTHR43685">
    <property type="entry name" value="GLYCOSYLTRANSFERASE"/>
    <property type="match status" value="1"/>
</dbReference>
<keyword evidence="2" id="KW-0808">Transferase</keyword>
<dbReference type="Gene3D" id="3.90.550.10">
    <property type="entry name" value="Spore Coat Polysaccharide Biosynthesis Protein SpsA, Chain A"/>
    <property type="match status" value="1"/>
</dbReference>
<sequence>MRCSVIIPCHNNAGTIAGALESVRMQAYPATEIIVIDDASDDDSAAIAAATGIPDRILRVEHRNAAAARNAGIAQASCEWVAFLDADNHWLLDHLATARVLLEAGNDGVFYASPLAAGQQARDGFGVMRSGHPLKQAATGLDRDTFLDWRLRWGWGFPTTGIVISRSILQEIGGFDVTQIKRHDFELVMRAICHATWCATPIATWWSHPPRPGDISADPVDCAFYAFRAVQRNEARYSGRRFSRLLSRSAYRAALTAYRHGDRQSVSNAVGDGKRYLKTHQLARLSLVTLSNWFK</sequence>
<dbReference type="InterPro" id="IPR050834">
    <property type="entry name" value="Glycosyltransf_2"/>
</dbReference>
<dbReference type="PANTHER" id="PTHR43685:SF2">
    <property type="entry name" value="GLYCOSYLTRANSFERASE 2-LIKE DOMAIN-CONTAINING PROTEIN"/>
    <property type="match status" value="1"/>
</dbReference>
<keyword evidence="3" id="KW-1185">Reference proteome</keyword>